<feature type="domain" description="Peptidase M24" evidence="8">
    <location>
        <begin position="11"/>
        <end position="245"/>
    </location>
</feature>
<dbReference type="EC" id="3.4.11.18" evidence="6 7"/>
<accession>A0A1M5ME17</accession>
<comment type="subunit">
    <text evidence="6">Monomer.</text>
</comment>
<dbReference type="InterPro" id="IPR002467">
    <property type="entry name" value="Pept_M24A_MAP1"/>
</dbReference>
<name>A0A1M5ME17_9FIRM</name>
<comment type="catalytic activity">
    <reaction evidence="6 7">
        <text>Release of N-terminal amino acids, preferentially methionine, from peptides and arylamides.</text>
        <dbReference type="EC" id="3.4.11.18"/>
    </reaction>
</comment>
<proteinExistence type="inferred from homology"/>
<dbReference type="GO" id="GO:0070006">
    <property type="term" value="F:metalloaminopeptidase activity"/>
    <property type="evidence" value="ECO:0007669"/>
    <property type="project" value="UniProtKB-UniRule"/>
</dbReference>
<feature type="binding site" evidence="6">
    <location>
        <position position="207"/>
    </location>
    <ligand>
        <name>a divalent metal cation</name>
        <dbReference type="ChEBI" id="CHEBI:60240"/>
        <label>2</label>
        <note>catalytic</note>
    </ligand>
</feature>
<feature type="binding site" evidence="6">
    <location>
        <position position="100"/>
    </location>
    <ligand>
        <name>a divalent metal cation</name>
        <dbReference type="ChEBI" id="CHEBI:60240"/>
        <label>1</label>
    </ligand>
</feature>
<keyword evidence="3 6" id="KW-0645">Protease</keyword>
<dbReference type="HAMAP" id="MF_01974">
    <property type="entry name" value="MetAP_1"/>
    <property type="match status" value="1"/>
</dbReference>
<dbReference type="InterPro" id="IPR001714">
    <property type="entry name" value="Pept_M24_MAP"/>
</dbReference>
<reference evidence="10" key="1">
    <citation type="submission" date="2016-11" db="EMBL/GenBank/DDBJ databases">
        <authorList>
            <person name="Varghese N."/>
            <person name="Submissions S."/>
        </authorList>
    </citation>
    <scope>NUCLEOTIDE SEQUENCE [LARGE SCALE GENOMIC DNA]</scope>
    <source>
        <strain evidence="10">DSM 11003</strain>
    </source>
</reference>
<dbReference type="NCBIfam" id="TIGR00500">
    <property type="entry name" value="met_pdase_I"/>
    <property type="match status" value="1"/>
</dbReference>
<dbReference type="STRING" id="1123382.SAMN02745221_00883"/>
<comment type="cofactor">
    <cofactor evidence="6">
        <name>Co(2+)</name>
        <dbReference type="ChEBI" id="CHEBI:48828"/>
    </cofactor>
    <cofactor evidence="6">
        <name>Zn(2+)</name>
        <dbReference type="ChEBI" id="CHEBI:29105"/>
    </cofactor>
    <cofactor evidence="6">
        <name>Mn(2+)</name>
        <dbReference type="ChEBI" id="CHEBI:29035"/>
    </cofactor>
    <cofactor evidence="6">
        <name>Fe(2+)</name>
        <dbReference type="ChEBI" id="CHEBI:29033"/>
    </cofactor>
    <text evidence="6">Binds 2 divalent metal cations per subunit. Has a high-affinity and a low affinity metal-binding site. The true nature of the physiological cofactor is under debate. The enzyme is active with cobalt, zinc, manganese or divalent iron ions. Most likely, methionine aminopeptidases function as mononuclear Fe(2+)-metalloproteases under physiological conditions, and the catalytically relevant metal-binding site has been assigned to the histidine-containing high-affinity site.</text>
</comment>
<feature type="binding site" evidence="6">
    <location>
        <position position="238"/>
    </location>
    <ligand>
        <name>a divalent metal cation</name>
        <dbReference type="ChEBI" id="CHEBI:60240"/>
        <label>1</label>
    </ligand>
</feature>
<dbReference type="OrthoDB" id="9802055at2"/>
<evidence type="ECO:0000313" key="9">
    <source>
        <dbReference type="EMBL" id="SHG74943.1"/>
    </source>
</evidence>
<keyword evidence="4 6" id="KW-0479">Metal-binding</keyword>
<feature type="binding site" evidence="6">
    <location>
        <position position="111"/>
    </location>
    <ligand>
        <name>a divalent metal cation</name>
        <dbReference type="ChEBI" id="CHEBI:60240"/>
        <label>2</label>
        <note>catalytic</note>
    </ligand>
</feature>
<dbReference type="Gene3D" id="3.90.230.10">
    <property type="entry name" value="Creatinase/methionine aminopeptidase superfamily"/>
    <property type="match status" value="1"/>
</dbReference>
<dbReference type="GO" id="GO:0006508">
    <property type="term" value="P:proteolysis"/>
    <property type="evidence" value="ECO:0007669"/>
    <property type="project" value="UniProtKB-KW"/>
</dbReference>
<sequence>MIILKTPQEIQKMRKAGRAVAEILSILEEKVKPGITTANLNAIAEYECKKRGAIPVFKNYPNPRRGRPFPGVICASVNDEVVHGIPSDRVLKEGDIISIDFGVMLNGFAGDSAITVPVGEVPPEVLKLVKITEEALYRGIEKAVPGNRLGVISNTIQVYAEKHGFSVVREFVGHGIGRSVHEDPPVPNFGRPDRGPLLKEGMTLAIEPMLNMGTYKVYVDIDQWTARTLDGSFSAHFEHTVAITADGPEILTLRN</sequence>
<gene>
    <name evidence="6" type="primary">map</name>
    <name evidence="9" type="ORF">SAMN02745221_00883</name>
</gene>
<feature type="binding site" evidence="6">
    <location>
        <position position="238"/>
    </location>
    <ligand>
        <name>a divalent metal cation</name>
        <dbReference type="ChEBI" id="CHEBI:60240"/>
        <label>2</label>
        <note>catalytic</note>
    </ligand>
</feature>
<evidence type="ECO:0000256" key="2">
    <source>
        <dbReference type="ARBA" id="ARBA00022438"/>
    </source>
</evidence>
<dbReference type="GO" id="GO:0005829">
    <property type="term" value="C:cytosol"/>
    <property type="evidence" value="ECO:0007669"/>
    <property type="project" value="TreeGrafter"/>
</dbReference>
<dbReference type="Pfam" id="PF00557">
    <property type="entry name" value="Peptidase_M24"/>
    <property type="match status" value="1"/>
</dbReference>
<dbReference type="PANTHER" id="PTHR43330">
    <property type="entry name" value="METHIONINE AMINOPEPTIDASE"/>
    <property type="match status" value="1"/>
</dbReference>
<evidence type="ECO:0000256" key="5">
    <source>
        <dbReference type="ARBA" id="ARBA00022801"/>
    </source>
</evidence>
<evidence type="ECO:0000256" key="6">
    <source>
        <dbReference type="HAMAP-Rule" id="MF_01974"/>
    </source>
</evidence>
<evidence type="ECO:0000256" key="7">
    <source>
        <dbReference type="RuleBase" id="RU003653"/>
    </source>
</evidence>
<dbReference type="RefSeq" id="WP_073090628.1">
    <property type="nucleotide sequence ID" value="NZ_FQWY01000011.1"/>
</dbReference>
<dbReference type="PROSITE" id="PS00680">
    <property type="entry name" value="MAP_1"/>
    <property type="match status" value="1"/>
</dbReference>
<dbReference type="PRINTS" id="PR00599">
    <property type="entry name" value="MAPEPTIDASE"/>
</dbReference>
<dbReference type="InterPro" id="IPR000994">
    <property type="entry name" value="Pept_M24"/>
</dbReference>
<evidence type="ECO:0000259" key="8">
    <source>
        <dbReference type="Pfam" id="PF00557"/>
    </source>
</evidence>
<dbReference type="CDD" id="cd01086">
    <property type="entry name" value="MetAP1"/>
    <property type="match status" value="1"/>
</dbReference>
<evidence type="ECO:0000256" key="1">
    <source>
        <dbReference type="ARBA" id="ARBA00002521"/>
    </source>
</evidence>
<dbReference type="InterPro" id="IPR036005">
    <property type="entry name" value="Creatinase/aminopeptidase-like"/>
</dbReference>
<feature type="binding site" evidence="6">
    <location>
        <position position="111"/>
    </location>
    <ligand>
        <name>a divalent metal cation</name>
        <dbReference type="ChEBI" id="CHEBI:60240"/>
        <label>1</label>
    </ligand>
</feature>
<protein>
    <recommendedName>
        <fullName evidence="6 7">Methionine aminopeptidase</fullName>
        <shortName evidence="6">MAP</shortName>
        <shortName evidence="6">MetAP</shortName>
        <ecNumber evidence="6 7">3.4.11.18</ecNumber>
    </recommendedName>
    <alternativeName>
        <fullName evidence="6">Peptidase M</fullName>
    </alternativeName>
</protein>
<keyword evidence="2 6" id="KW-0031">Aminopeptidase</keyword>
<evidence type="ECO:0000256" key="4">
    <source>
        <dbReference type="ARBA" id="ARBA00022723"/>
    </source>
</evidence>
<comment type="function">
    <text evidence="1 6">Removes the N-terminal methionine from nascent proteins. The N-terminal methionine is often cleaved when the second residue in the primary sequence is small and uncharged (Met-Ala-, Cys, Gly, Pro, Ser, Thr, or Val). Requires deformylation of the N(alpha)-formylated initiator methionine before it can be hydrolyzed.</text>
</comment>
<feature type="binding site" evidence="6">
    <location>
        <position position="83"/>
    </location>
    <ligand>
        <name>substrate</name>
    </ligand>
</feature>
<evidence type="ECO:0000313" key="10">
    <source>
        <dbReference type="Proteomes" id="UP000242329"/>
    </source>
</evidence>
<keyword evidence="10" id="KW-1185">Reference proteome</keyword>
<dbReference type="EMBL" id="FQWY01000011">
    <property type="protein sequence ID" value="SHG74943.1"/>
    <property type="molecule type" value="Genomic_DNA"/>
</dbReference>
<organism evidence="9 10">
    <name type="scientific">Thermosyntropha lipolytica DSM 11003</name>
    <dbReference type="NCBI Taxonomy" id="1123382"/>
    <lineage>
        <taxon>Bacteria</taxon>
        <taxon>Bacillati</taxon>
        <taxon>Bacillota</taxon>
        <taxon>Clostridia</taxon>
        <taxon>Eubacteriales</taxon>
        <taxon>Syntrophomonadaceae</taxon>
        <taxon>Thermosyntropha</taxon>
    </lineage>
</organism>
<dbReference type="GO" id="GO:0046872">
    <property type="term" value="F:metal ion binding"/>
    <property type="evidence" value="ECO:0007669"/>
    <property type="project" value="UniProtKB-UniRule"/>
</dbReference>
<feature type="binding site" evidence="6">
    <location>
        <position position="174"/>
    </location>
    <ligand>
        <name>a divalent metal cation</name>
        <dbReference type="ChEBI" id="CHEBI:60240"/>
        <label>2</label>
        <note>catalytic</note>
    </ligand>
</feature>
<dbReference type="SUPFAM" id="SSF55920">
    <property type="entry name" value="Creatinase/aminopeptidase"/>
    <property type="match status" value="1"/>
</dbReference>
<feature type="binding site" evidence="6">
    <location>
        <position position="181"/>
    </location>
    <ligand>
        <name>substrate</name>
    </ligand>
</feature>
<dbReference type="GO" id="GO:0004239">
    <property type="term" value="F:initiator methionyl aminopeptidase activity"/>
    <property type="evidence" value="ECO:0007669"/>
    <property type="project" value="UniProtKB-UniRule"/>
</dbReference>
<dbReference type="AlphaFoldDB" id="A0A1M5ME17"/>
<evidence type="ECO:0000256" key="3">
    <source>
        <dbReference type="ARBA" id="ARBA00022670"/>
    </source>
</evidence>
<keyword evidence="5 6" id="KW-0378">Hydrolase</keyword>
<dbReference type="Proteomes" id="UP000242329">
    <property type="component" value="Unassembled WGS sequence"/>
</dbReference>
<comment type="similarity">
    <text evidence="6">Belongs to the peptidase M24A family. Methionine aminopeptidase type 1 subfamily.</text>
</comment>
<dbReference type="PANTHER" id="PTHR43330:SF27">
    <property type="entry name" value="METHIONINE AMINOPEPTIDASE"/>
    <property type="match status" value="1"/>
</dbReference>